<dbReference type="KEGG" id="pchi:PC41400_11425"/>
<dbReference type="InterPro" id="IPR002347">
    <property type="entry name" value="SDR_fam"/>
</dbReference>
<dbReference type="NCBIfam" id="NF004203">
    <property type="entry name" value="PRK05653.2-4"/>
    <property type="match status" value="1"/>
</dbReference>
<dbReference type="AlphaFoldDB" id="A0A410WV89"/>
<gene>
    <name evidence="3" type="ORF">M5X16_01795</name>
    <name evidence="4" type="ORF">PC41400_11425</name>
</gene>
<keyword evidence="2" id="KW-0560">Oxidoreductase</keyword>
<dbReference type="CDD" id="cd05233">
    <property type="entry name" value="SDR_c"/>
    <property type="match status" value="1"/>
</dbReference>
<dbReference type="SUPFAM" id="SSF51735">
    <property type="entry name" value="NAD(P)-binding Rossmann-fold domains"/>
    <property type="match status" value="1"/>
</dbReference>
<reference evidence="4 5" key="1">
    <citation type="submission" date="2018-01" db="EMBL/GenBank/DDBJ databases">
        <title>The whole genome sequencing and assembly of Paenibacillus chitinolyticus KCCM 41400 strain.</title>
        <authorList>
            <person name="Kim J.-Y."/>
            <person name="Park M.-K."/>
            <person name="Lee Y.-J."/>
            <person name="Yi H."/>
            <person name="Bahn Y.-S."/>
            <person name="Kim J.F."/>
            <person name="Lee D.-W."/>
        </authorList>
    </citation>
    <scope>NUCLEOTIDE SEQUENCE [LARGE SCALE GENOMIC DNA]</scope>
    <source>
        <strain evidence="4 5">KCCM 41400</strain>
    </source>
</reference>
<dbReference type="GO" id="GO:0008206">
    <property type="term" value="P:bile acid metabolic process"/>
    <property type="evidence" value="ECO:0007669"/>
    <property type="project" value="UniProtKB-ARBA"/>
</dbReference>
<name>A0A410WV89_9BACL</name>
<evidence type="ECO:0000313" key="4">
    <source>
        <dbReference type="EMBL" id="QAV18243.1"/>
    </source>
</evidence>
<dbReference type="Gene3D" id="3.40.50.720">
    <property type="entry name" value="NAD(P)-binding Rossmann-like Domain"/>
    <property type="match status" value="1"/>
</dbReference>
<dbReference type="PRINTS" id="PR00081">
    <property type="entry name" value="GDHRDH"/>
</dbReference>
<proteinExistence type="inferred from homology"/>
<sequence>MEQTNTIHTGEYGLAGKTALITGASSGIGKAAALRLAKLGVKVCLVDIRKEYAEDVQEIIMRKGGEAIVAEADISDPEQVKEAYAKLQETWGRLDIVLANAGINGKIAPIEDLEPEEWDATLQTNLKGTFLTVKYAVPLLKENGGSIVITSSINGTRIFKNFGFTAYSSSKAGQAAFAKMAALELARYKIRVNVICPGSIDTNIEDSTERTPELEAIRIPVEYPETSMPLADRPGTADQVADLLVFLGSDLSSHVTGTEVYIDGAESLL</sequence>
<evidence type="ECO:0000313" key="5">
    <source>
        <dbReference type="Proteomes" id="UP000288943"/>
    </source>
</evidence>
<evidence type="ECO:0000313" key="3">
    <source>
        <dbReference type="EMBL" id="MCY9594511.1"/>
    </source>
</evidence>
<protein>
    <submittedName>
        <fullName evidence="4">SDR family NAD(P)-dependent oxidoreductase</fullName>
    </submittedName>
    <submittedName>
        <fullName evidence="3">SDR family oxidoreductase</fullName>
    </submittedName>
</protein>
<dbReference type="Proteomes" id="UP001527202">
    <property type="component" value="Unassembled WGS sequence"/>
</dbReference>
<dbReference type="FunFam" id="3.40.50.720:FF:000084">
    <property type="entry name" value="Short-chain dehydrogenase reductase"/>
    <property type="match status" value="1"/>
</dbReference>
<dbReference type="PRINTS" id="PR00080">
    <property type="entry name" value="SDRFAMILY"/>
</dbReference>
<comment type="similarity">
    <text evidence="1">Belongs to the short-chain dehydrogenases/reductases (SDR) family.</text>
</comment>
<dbReference type="Proteomes" id="UP000288943">
    <property type="component" value="Chromosome"/>
</dbReference>
<dbReference type="GeneID" id="95375418"/>
<evidence type="ECO:0000256" key="1">
    <source>
        <dbReference type="ARBA" id="ARBA00006484"/>
    </source>
</evidence>
<dbReference type="PANTHER" id="PTHR42760">
    <property type="entry name" value="SHORT-CHAIN DEHYDROGENASES/REDUCTASES FAMILY MEMBER"/>
    <property type="match status" value="1"/>
</dbReference>
<keyword evidence="6" id="KW-1185">Reference proteome</keyword>
<accession>A0A410WV89</accession>
<dbReference type="EMBL" id="CP026520">
    <property type="protein sequence ID" value="QAV18243.1"/>
    <property type="molecule type" value="Genomic_DNA"/>
</dbReference>
<evidence type="ECO:0000313" key="6">
    <source>
        <dbReference type="Proteomes" id="UP001527202"/>
    </source>
</evidence>
<dbReference type="EMBL" id="JAMDMJ010000001">
    <property type="protein sequence ID" value="MCY9594511.1"/>
    <property type="molecule type" value="Genomic_DNA"/>
</dbReference>
<dbReference type="InterPro" id="IPR036291">
    <property type="entry name" value="NAD(P)-bd_dom_sf"/>
</dbReference>
<evidence type="ECO:0000256" key="2">
    <source>
        <dbReference type="ARBA" id="ARBA00023002"/>
    </source>
</evidence>
<organism evidence="4 5">
    <name type="scientific">Paenibacillus chitinolyticus</name>
    <dbReference type="NCBI Taxonomy" id="79263"/>
    <lineage>
        <taxon>Bacteria</taxon>
        <taxon>Bacillati</taxon>
        <taxon>Bacillota</taxon>
        <taxon>Bacilli</taxon>
        <taxon>Bacillales</taxon>
        <taxon>Paenibacillaceae</taxon>
        <taxon>Paenibacillus</taxon>
    </lineage>
</organism>
<dbReference type="OrthoDB" id="9803333at2"/>
<reference evidence="3 6" key="2">
    <citation type="submission" date="2022-05" db="EMBL/GenBank/DDBJ databases">
        <title>Genome Sequencing of Bee-Associated Microbes.</title>
        <authorList>
            <person name="Dunlap C."/>
        </authorList>
    </citation>
    <scope>NUCLEOTIDE SEQUENCE [LARGE SCALE GENOMIC DNA]</scope>
    <source>
        <strain evidence="3 6">NRRL B-23120</strain>
    </source>
</reference>
<dbReference type="RefSeq" id="WP_042228564.1">
    <property type="nucleotide sequence ID" value="NZ_CP026520.1"/>
</dbReference>
<dbReference type="GO" id="GO:0016616">
    <property type="term" value="F:oxidoreductase activity, acting on the CH-OH group of donors, NAD or NADP as acceptor"/>
    <property type="evidence" value="ECO:0007669"/>
    <property type="project" value="TreeGrafter"/>
</dbReference>
<dbReference type="Pfam" id="PF13561">
    <property type="entry name" value="adh_short_C2"/>
    <property type="match status" value="1"/>
</dbReference>